<accession>A0ABW1FVT9</accession>
<dbReference type="InterPro" id="IPR010390">
    <property type="entry name" value="ABC-2_transporter-like"/>
</dbReference>
<dbReference type="Proteomes" id="UP001596174">
    <property type="component" value="Unassembled WGS sequence"/>
</dbReference>
<name>A0ABW1FVT9_9ACTN</name>
<evidence type="ECO:0000256" key="1">
    <source>
        <dbReference type="SAM" id="Phobius"/>
    </source>
</evidence>
<keyword evidence="1" id="KW-1133">Transmembrane helix</keyword>
<gene>
    <name evidence="2" type="ORF">ACFP3V_05200</name>
</gene>
<feature type="transmembrane region" description="Helical" evidence="1">
    <location>
        <begin position="58"/>
        <end position="76"/>
    </location>
</feature>
<feature type="transmembrane region" description="Helical" evidence="1">
    <location>
        <begin position="235"/>
        <end position="255"/>
    </location>
</feature>
<feature type="transmembrane region" description="Helical" evidence="1">
    <location>
        <begin position="114"/>
        <end position="135"/>
    </location>
</feature>
<evidence type="ECO:0000313" key="3">
    <source>
        <dbReference type="Proteomes" id="UP001596174"/>
    </source>
</evidence>
<dbReference type="PANTHER" id="PTHR36832:SF2">
    <property type="entry name" value="INTEGRAL MEMBRANE PROTEIN"/>
    <property type="match status" value="1"/>
</dbReference>
<dbReference type="RefSeq" id="WP_380580195.1">
    <property type="nucleotide sequence ID" value="NZ_JBHSQJ010000014.1"/>
</dbReference>
<feature type="transmembrane region" description="Helical" evidence="1">
    <location>
        <begin position="147"/>
        <end position="178"/>
    </location>
</feature>
<keyword evidence="3" id="KW-1185">Reference proteome</keyword>
<protein>
    <submittedName>
        <fullName evidence="2">ABC transporter permease</fullName>
    </submittedName>
</protein>
<reference evidence="3" key="1">
    <citation type="journal article" date="2019" name="Int. J. Syst. Evol. Microbiol.">
        <title>The Global Catalogue of Microorganisms (GCM) 10K type strain sequencing project: providing services to taxonomists for standard genome sequencing and annotation.</title>
        <authorList>
            <consortium name="The Broad Institute Genomics Platform"/>
            <consortium name="The Broad Institute Genome Sequencing Center for Infectious Disease"/>
            <person name="Wu L."/>
            <person name="Ma J."/>
        </authorList>
    </citation>
    <scope>NUCLEOTIDE SEQUENCE [LARGE SCALE GENOMIC DNA]</scope>
    <source>
        <strain evidence="3">JCM 4816</strain>
    </source>
</reference>
<dbReference type="PANTHER" id="PTHR36832">
    <property type="entry name" value="SLR1174 PROTEIN-RELATED"/>
    <property type="match status" value="1"/>
</dbReference>
<dbReference type="EMBL" id="JBHSQJ010000014">
    <property type="protein sequence ID" value="MFC5906615.1"/>
    <property type="molecule type" value="Genomic_DNA"/>
</dbReference>
<proteinExistence type="predicted"/>
<sequence length="271" mass="29351">MRLYLAVARGSFRRYATYRVATFARVFTNSVFGLIIAYTYLALWHVRPHLGGYTLSEALTYAWIGQSLLAAVSIYGSGSLEDLEARIHSGDVAVDLYRPADLQAWWLGSDLGRFGYQALANGVLPLLVGGLLFPLRLPQGTPAQTALGWAAFALSVLLAAIVSFALRYLVALTGFWIVDVRGVQMVYTLCCAFFSGFFLPVALFPPALQTLAHALPWIAVFQVPADVLLQRYDAAGLAAALGTQLGWAVLVLALGRLVQARATRKVVLQGG</sequence>
<dbReference type="Pfam" id="PF06182">
    <property type="entry name" value="ABC2_membrane_6"/>
    <property type="match status" value="1"/>
</dbReference>
<keyword evidence="1" id="KW-0472">Membrane</keyword>
<organism evidence="2 3">
    <name type="scientific">Streptacidiphilus monticola</name>
    <dbReference type="NCBI Taxonomy" id="2161674"/>
    <lineage>
        <taxon>Bacteria</taxon>
        <taxon>Bacillati</taxon>
        <taxon>Actinomycetota</taxon>
        <taxon>Actinomycetes</taxon>
        <taxon>Kitasatosporales</taxon>
        <taxon>Streptomycetaceae</taxon>
        <taxon>Streptacidiphilus</taxon>
    </lineage>
</organism>
<feature type="transmembrane region" description="Helical" evidence="1">
    <location>
        <begin position="184"/>
        <end position="204"/>
    </location>
</feature>
<feature type="transmembrane region" description="Helical" evidence="1">
    <location>
        <begin position="20"/>
        <end position="46"/>
    </location>
</feature>
<evidence type="ECO:0000313" key="2">
    <source>
        <dbReference type="EMBL" id="MFC5906615.1"/>
    </source>
</evidence>
<keyword evidence="1" id="KW-0812">Transmembrane</keyword>
<comment type="caution">
    <text evidence="2">The sequence shown here is derived from an EMBL/GenBank/DDBJ whole genome shotgun (WGS) entry which is preliminary data.</text>
</comment>